<feature type="transmembrane region" description="Helical" evidence="6">
    <location>
        <begin position="120"/>
        <end position="139"/>
    </location>
</feature>
<evidence type="ECO:0000256" key="2">
    <source>
        <dbReference type="ARBA" id="ARBA00022475"/>
    </source>
</evidence>
<comment type="caution">
    <text evidence="7">The sequence shown here is derived from an EMBL/GenBank/DDBJ whole genome shotgun (WGS) entry which is preliminary data.</text>
</comment>
<dbReference type="InterPro" id="IPR050833">
    <property type="entry name" value="Poly_Biosynth_Transport"/>
</dbReference>
<keyword evidence="2" id="KW-1003">Cell membrane</keyword>
<dbReference type="PANTHER" id="PTHR30250">
    <property type="entry name" value="PST FAMILY PREDICTED COLANIC ACID TRANSPORTER"/>
    <property type="match status" value="1"/>
</dbReference>
<feature type="transmembrane region" description="Helical" evidence="6">
    <location>
        <begin position="43"/>
        <end position="62"/>
    </location>
</feature>
<feature type="transmembrane region" description="Helical" evidence="6">
    <location>
        <begin position="218"/>
        <end position="240"/>
    </location>
</feature>
<sequence>MSTQKKAITNMGALVIVQILNYLLPIVTIPIIVRIIGPSNFGSINYISSIVAYFVLFIGYSFELSASRSIAMNLGNQAKLNRIFSKVLFTKIFLFIVSTIIFTGLIFYSENLKNDLLLSIYTYLVCVASIFDCNYFYTAKQDLKQVALFNLIAKVVLNLSFLYFIRQKNDYILQPLLISISQIVVGVGSFYWAIRLYTLKIIFPGLKAIYRMIWEDKILFFHSFAHTVYTTINIIFLGYFSTLAEVGFYTAGWKLIILIQALLISPLGVVLFPIIGQAFGNSKADGIAIIQKMIPIIIFSTLAIAFGILILGGFTVRIFYGDKFLESILIFKILAFMPMMLALNMLFGIQAMVNLKMDKKFFLITLSAALINIILNLGLIKYLGSPGAAISWFLTETYCAVAMFTILTKSNIHLFKSEYFTFEVLSANLLMVKDKIRDKLKKTDKQHKENN</sequence>
<feature type="transmembrane region" description="Helical" evidence="6">
    <location>
        <begin position="146"/>
        <end position="165"/>
    </location>
</feature>
<evidence type="ECO:0000313" key="8">
    <source>
        <dbReference type="Proteomes" id="UP000660024"/>
    </source>
</evidence>
<feature type="transmembrane region" description="Helical" evidence="6">
    <location>
        <begin position="389"/>
        <end position="407"/>
    </location>
</feature>
<keyword evidence="8" id="KW-1185">Reference proteome</keyword>
<keyword evidence="4 6" id="KW-1133">Transmembrane helix</keyword>
<feature type="transmembrane region" description="Helical" evidence="6">
    <location>
        <begin position="361"/>
        <end position="383"/>
    </location>
</feature>
<evidence type="ECO:0000256" key="6">
    <source>
        <dbReference type="SAM" id="Phobius"/>
    </source>
</evidence>
<proteinExistence type="predicted"/>
<protein>
    <submittedName>
        <fullName evidence="7">Oligosaccharide flippase family protein</fullName>
    </submittedName>
</protein>
<dbReference type="Proteomes" id="UP000660024">
    <property type="component" value="Unassembled WGS sequence"/>
</dbReference>
<feature type="transmembrane region" description="Helical" evidence="6">
    <location>
        <begin position="12"/>
        <end position="37"/>
    </location>
</feature>
<comment type="subcellular location">
    <subcellularLocation>
        <location evidence="1">Cell membrane</location>
        <topology evidence="1">Multi-pass membrane protein</topology>
    </subcellularLocation>
</comment>
<evidence type="ECO:0000256" key="4">
    <source>
        <dbReference type="ARBA" id="ARBA00022989"/>
    </source>
</evidence>
<feature type="transmembrane region" description="Helical" evidence="6">
    <location>
        <begin position="83"/>
        <end position="108"/>
    </location>
</feature>
<feature type="transmembrane region" description="Helical" evidence="6">
    <location>
        <begin position="252"/>
        <end position="275"/>
    </location>
</feature>
<evidence type="ECO:0000256" key="5">
    <source>
        <dbReference type="ARBA" id="ARBA00023136"/>
    </source>
</evidence>
<reference evidence="7 8" key="1">
    <citation type="submission" date="2020-12" db="EMBL/GenBank/DDBJ databases">
        <title>Bacterial novel species Pedobacter sp. SD-b isolated from soil.</title>
        <authorList>
            <person name="Jung H.-Y."/>
        </authorList>
    </citation>
    <scope>NUCLEOTIDE SEQUENCE [LARGE SCALE GENOMIC DNA]</scope>
    <source>
        <strain evidence="7 8">SD-b</strain>
    </source>
</reference>
<dbReference type="RefSeq" id="WP_200584403.1">
    <property type="nucleotide sequence ID" value="NZ_JAEHFY010000002.1"/>
</dbReference>
<keyword evidence="3 6" id="KW-0812">Transmembrane</keyword>
<evidence type="ECO:0000313" key="7">
    <source>
        <dbReference type="EMBL" id="MBK0381654.1"/>
    </source>
</evidence>
<dbReference type="PANTHER" id="PTHR30250:SF11">
    <property type="entry name" value="O-ANTIGEN TRANSPORTER-RELATED"/>
    <property type="match status" value="1"/>
</dbReference>
<evidence type="ECO:0000256" key="1">
    <source>
        <dbReference type="ARBA" id="ARBA00004651"/>
    </source>
</evidence>
<dbReference type="Pfam" id="PF01943">
    <property type="entry name" value="Polysacc_synt"/>
    <property type="match status" value="1"/>
</dbReference>
<feature type="transmembrane region" description="Helical" evidence="6">
    <location>
        <begin position="296"/>
        <end position="316"/>
    </location>
</feature>
<feature type="transmembrane region" description="Helical" evidence="6">
    <location>
        <begin position="328"/>
        <end position="349"/>
    </location>
</feature>
<dbReference type="EMBL" id="JAEHFY010000002">
    <property type="protein sequence ID" value="MBK0381654.1"/>
    <property type="molecule type" value="Genomic_DNA"/>
</dbReference>
<gene>
    <name evidence="7" type="ORF">I5M32_01660</name>
</gene>
<organism evidence="7 8">
    <name type="scientific">Pedobacter segetis</name>
    <dbReference type="NCBI Taxonomy" id="2793069"/>
    <lineage>
        <taxon>Bacteria</taxon>
        <taxon>Pseudomonadati</taxon>
        <taxon>Bacteroidota</taxon>
        <taxon>Sphingobacteriia</taxon>
        <taxon>Sphingobacteriales</taxon>
        <taxon>Sphingobacteriaceae</taxon>
        <taxon>Pedobacter</taxon>
    </lineage>
</organism>
<feature type="transmembrane region" description="Helical" evidence="6">
    <location>
        <begin position="171"/>
        <end position="197"/>
    </location>
</feature>
<name>A0ABS1BHH1_9SPHI</name>
<keyword evidence="5 6" id="KW-0472">Membrane</keyword>
<evidence type="ECO:0000256" key="3">
    <source>
        <dbReference type="ARBA" id="ARBA00022692"/>
    </source>
</evidence>
<accession>A0ABS1BHH1</accession>
<dbReference type="InterPro" id="IPR002797">
    <property type="entry name" value="Polysacc_synth"/>
</dbReference>